<keyword evidence="11" id="KW-0408">Iron</keyword>
<feature type="transmembrane region" description="Helical" evidence="14">
    <location>
        <begin position="14"/>
        <end position="32"/>
    </location>
</feature>
<evidence type="ECO:0000256" key="8">
    <source>
        <dbReference type="ARBA" id="ARBA00022824"/>
    </source>
</evidence>
<reference evidence="15 16" key="1">
    <citation type="journal article" date="2010" name="Science">
        <title>Genomic comparison of the ants Camponotus floridanus and Harpegnathos saltator.</title>
        <authorList>
            <person name="Bonasio R."/>
            <person name="Zhang G."/>
            <person name="Ye C."/>
            <person name="Mutti N.S."/>
            <person name="Fang X."/>
            <person name="Qin N."/>
            <person name="Donahue G."/>
            <person name="Yang P."/>
            <person name="Li Q."/>
            <person name="Li C."/>
            <person name="Zhang P."/>
            <person name="Huang Z."/>
            <person name="Berger S.L."/>
            <person name="Reinberg D."/>
            <person name="Wang J."/>
            <person name="Liebig J."/>
        </authorList>
    </citation>
    <scope>NUCLEOTIDE SEQUENCE [LARGE SCALE GENOMIC DNA]</scope>
    <source>
        <strain evidence="15 16">R22 G/1</strain>
    </source>
</reference>
<gene>
    <name evidence="15" type="ORF">EAI_15055</name>
</gene>
<dbReference type="InterPro" id="IPR036396">
    <property type="entry name" value="Cyt_P450_sf"/>
</dbReference>
<evidence type="ECO:0000256" key="12">
    <source>
        <dbReference type="ARBA" id="ARBA00023033"/>
    </source>
</evidence>
<evidence type="ECO:0000256" key="4">
    <source>
        <dbReference type="ARBA" id="ARBA00004406"/>
    </source>
</evidence>
<dbReference type="GO" id="GO:0020037">
    <property type="term" value="F:heme binding"/>
    <property type="evidence" value="ECO:0007669"/>
    <property type="project" value="InterPro"/>
</dbReference>
<evidence type="ECO:0000256" key="13">
    <source>
        <dbReference type="ARBA" id="ARBA00023136"/>
    </source>
</evidence>
<dbReference type="GO" id="GO:0005506">
    <property type="term" value="F:iron ion binding"/>
    <property type="evidence" value="ECO:0007669"/>
    <property type="project" value="InterPro"/>
</dbReference>
<evidence type="ECO:0000256" key="6">
    <source>
        <dbReference type="ARBA" id="ARBA00022617"/>
    </source>
</evidence>
<evidence type="ECO:0000256" key="2">
    <source>
        <dbReference type="ARBA" id="ARBA00003690"/>
    </source>
</evidence>
<dbReference type="Pfam" id="PF00067">
    <property type="entry name" value="p450"/>
    <property type="match status" value="1"/>
</dbReference>
<evidence type="ECO:0000313" key="15">
    <source>
        <dbReference type="EMBL" id="EFN89846.1"/>
    </source>
</evidence>
<keyword evidence="6" id="KW-0349">Heme</keyword>
<dbReference type="InParanoid" id="E2B364"/>
<evidence type="ECO:0000256" key="5">
    <source>
        <dbReference type="ARBA" id="ARBA00010617"/>
    </source>
</evidence>
<evidence type="ECO:0000313" key="16">
    <source>
        <dbReference type="Proteomes" id="UP000008237"/>
    </source>
</evidence>
<dbReference type="SUPFAM" id="SSF48264">
    <property type="entry name" value="Cytochrome P450"/>
    <property type="match status" value="1"/>
</dbReference>
<evidence type="ECO:0000256" key="1">
    <source>
        <dbReference type="ARBA" id="ARBA00001971"/>
    </source>
</evidence>
<evidence type="ECO:0000256" key="10">
    <source>
        <dbReference type="ARBA" id="ARBA00023002"/>
    </source>
</evidence>
<dbReference type="AlphaFoldDB" id="E2B364"/>
<protein>
    <submittedName>
        <fullName evidence="15">Cytochrome P450 4c3</fullName>
    </submittedName>
</protein>
<dbReference type="Proteomes" id="UP000008237">
    <property type="component" value="Unassembled WGS sequence"/>
</dbReference>
<proteinExistence type="inferred from homology"/>
<evidence type="ECO:0000256" key="11">
    <source>
        <dbReference type="ARBA" id="ARBA00023004"/>
    </source>
</evidence>
<comment type="cofactor">
    <cofactor evidence="1">
        <name>heme</name>
        <dbReference type="ChEBI" id="CHEBI:30413"/>
    </cofactor>
</comment>
<dbReference type="GO" id="GO:0005789">
    <property type="term" value="C:endoplasmic reticulum membrane"/>
    <property type="evidence" value="ECO:0007669"/>
    <property type="project" value="UniProtKB-SubCell"/>
</dbReference>
<evidence type="ECO:0000256" key="7">
    <source>
        <dbReference type="ARBA" id="ARBA00022723"/>
    </source>
</evidence>
<organism evidence="16">
    <name type="scientific">Harpegnathos saltator</name>
    <name type="common">Jerdon's jumping ant</name>
    <dbReference type="NCBI Taxonomy" id="610380"/>
    <lineage>
        <taxon>Eukaryota</taxon>
        <taxon>Metazoa</taxon>
        <taxon>Ecdysozoa</taxon>
        <taxon>Arthropoda</taxon>
        <taxon>Hexapoda</taxon>
        <taxon>Insecta</taxon>
        <taxon>Pterygota</taxon>
        <taxon>Neoptera</taxon>
        <taxon>Endopterygota</taxon>
        <taxon>Hymenoptera</taxon>
        <taxon>Apocrita</taxon>
        <taxon>Aculeata</taxon>
        <taxon>Formicoidea</taxon>
        <taxon>Formicidae</taxon>
        <taxon>Ponerinae</taxon>
        <taxon>Ponerini</taxon>
        <taxon>Harpegnathos</taxon>
    </lineage>
</organism>
<dbReference type="Gene3D" id="1.10.630.10">
    <property type="entry name" value="Cytochrome P450"/>
    <property type="match status" value="1"/>
</dbReference>
<name>E2B364_HARSA</name>
<keyword evidence="9" id="KW-0492">Microsome</keyword>
<keyword evidence="14" id="KW-1133">Transmembrane helix</keyword>
<dbReference type="EMBL" id="GL445305">
    <property type="protein sequence ID" value="EFN89846.1"/>
    <property type="molecule type" value="Genomic_DNA"/>
</dbReference>
<dbReference type="GO" id="GO:0004497">
    <property type="term" value="F:monooxygenase activity"/>
    <property type="evidence" value="ECO:0007669"/>
    <property type="project" value="UniProtKB-KW"/>
</dbReference>
<evidence type="ECO:0000256" key="3">
    <source>
        <dbReference type="ARBA" id="ARBA00004174"/>
    </source>
</evidence>
<keyword evidence="14" id="KW-0812">Transmembrane</keyword>
<dbReference type="InterPro" id="IPR050196">
    <property type="entry name" value="Cytochrome_P450_Monoox"/>
</dbReference>
<dbReference type="InterPro" id="IPR001128">
    <property type="entry name" value="Cyt_P450"/>
</dbReference>
<evidence type="ECO:0000256" key="14">
    <source>
        <dbReference type="SAM" id="Phobius"/>
    </source>
</evidence>
<dbReference type="OrthoDB" id="1470350at2759"/>
<dbReference type="GO" id="GO:0016705">
    <property type="term" value="F:oxidoreductase activity, acting on paired donors, with incorporation or reduction of molecular oxygen"/>
    <property type="evidence" value="ECO:0007669"/>
    <property type="project" value="InterPro"/>
</dbReference>
<comment type="function">
    <text evidence="2">May be involved in the metabolism of insect hormones and in the breakdown of synthetic insecticides.</text>
</comment>
<sequence length="176" mass="20219">MFADGLPGFLTESWITPVLFFSMLSVMLLLLVKRGKFLYALRNVPYPTALPVIGNAYQLNCSTEEFFKKLVKWAEQFGDIFLIWVGMRPFIFLYKAEAVRPLLKSSIHIDKSLEYEYLKPWLGTGLVTSNAKADRREDQQSVAWVDPRILDISKCCNAAAPLSHDYLHMQQYSNVM</sequence>
<accession>E2B364</accession>
<dbReference type="PANTHER" id="PTHR24291">
    <property type="entry name" value="CYTOCHROME P450 FAMILY 4"/>
    <property type="match status" value="1"/>
</dbReference>
<keyword evidence="10" id="KW-0560">Oxidoreductase</keyword>
<dbReference type="OMA" id="LTESWIT"/>
<keyword evidence="12" id="KW-0503">Monooxygenase</keyword>
<comment type="similarity">
    <text evidence="5">Belongs to the cytochrome P450 family.</text>
</comment>
<keyword evidence="16" id="KW-1185">Reference proteome</keyword>
<evidence type="ECO:0000256" key="9">
    <source>
        <dbReference type="ARBA" id="ARBA00022848"/>
    </source>
</evidence>
<dbReference type="PANTHER" id="PTHR24291:SF189">
    <property type="entry name" value="CYTOCHROME P450 4C3-RELATED"/>
    <property type="match status" value="1"/>
</dbReference>
<keyword evidence="7" id="KW-0479">Metal-binding</keyword>
<comment type="subcellular location">
    <subcellularLocation>
        <location evidence="4">Endoplasmic reticulum membrane</location>
        <topology evidence="4">Peripheral membrane protein</topology>
    </subcellularLocation>
    <subcellularLocation>
        <location evidence="3">Microsome membrane</location>
        <topology evidence="3">Peripheral membrane protein</topology>
    </subcellularLocation>
</comment>
<keyword evidence="8" id="KW-0256">Endoplasmic reticulum</keyword>
<keyword evidence="13 14" id="KW-0472">Membrane</keyword>